<reference evidence="1" key="1">
    <citation type="submission" date="2014-11" db="EMBL/GenBank/DDBJ databases">
        <authorList>
            <person name="Amaro Gonzalez C."/>
        </authorList>
    </citation>
    <scope>NUCLEOTIDE SEQUENCE</scope>
</reference>
<sequence length="30" mass="3444">MILVMCSTFQTLDYSRLFVSLREGTLKGSF</sequence>
<evidence type="ECO:0000313" key="1">
    <source>
        <dbReference type="EMBL" id="JAH68377.1"/>
    </source>
</evidence>
<protein>
    <submittedName>
        <fullName evidence="1">Uncharacterized protein</fullName>
    </submittedName>
</protein>
<accession>A0A0E9URD4</accession>
<proteinExistence type="predicted"/>
<dbReference type="EMBL" id="GBXM01040200">
    <property type="protein sequence ID" value="JAH68377.1"/>
    <property type="molecule type" value="Transcribed_RNA"/>
</dbReference>
<dbReference type="AlphaFoldDB" id="A0A0E9URD4"/>
<organism evidence="1">
    <name type="scientific">Anguilla anguilla</name>
    <name type="common">European freshwater eel</name>
    <name type="synonym">Muraena anguilla</name>
    <dbReference type="NCBI Taxonomy" id="7936"/>
    <lineage>
        <taxon>Eukaryota</taxon>
        <taxon>Metazoa</taxon>
        <taxon>Chordata</taxon>
        <taxon>Craniata</taxon>
        <taxon>Vertebrata</taxon>
        <taxon>Euteleostomi</taxon>
        <taxon>Actinopterygii</taxon>
        <taxon>Neopterygii</taxon>
        <taxon>Teleostei</taxon>
        <taxon>Anguilliformes</taxon>
        <taxon>Anguillidae</taxon>
        <taxon>Anguilla</taxon>
    </lineage>
</organism>
<reference evidence="1" key="2">
    <citation type="journal article" date="2015" name="Fish Shellfish Immunol.">
        <title>Early steps in the European eel (Anguilla anguilla)-Vibrio vulnificus interaction in the gills: Role of the RtxA13 toxin.</title>
        <authorList>
            <person name="Callol A."/>
            <person name="Pajuelo D."/>
            <person name="Ebbesson L."/>
            <person name="Teles M."/>
            <person name="MacKenzie S."/>
            <person name="Amaro C."/>
        </authorList>
    </citation>
    <scope>NUCLEOTIDE SEQUENCE</scope>
</reference>
<name>A0A0E9URD4_ANGAN</name>